<dbReference type="Pfam" id="PF00899">
    <property type="entry name" value="ThiF"/>
    <property type="match status" value="1"/>
</dbReference>
<reference evidence="2" key="2">
    <citation type="journal article" date="2014" name="ISME J.">
        <title>Microbial stratification in low pH oxic and suboxic macroscopic growths along an acid mine drainage.</title>
        <authorList>
            <person name="Mendez-Garcia C."/>
            <person name="Mesa V."/>
            <person name="Sprenger R.R."/>
            <person name="Richter M."/>
            <person name="Diez M.S."/>
            <person name="Solano J."/>
            <person name="Bargiela R."/>
            <person name="Golyshina O.V."/>
            <person name="Manteca A."/>
            <person name="Ramos J.L."/>
            <person name="Gallego J.R."/>
            <person name="Llorente I."/>
            <person name="Martins Dos Santos V.A."/>
            <person name="Jensen O.N."/>
            <person name="Pelaez A.I."/>
            <person name="Sanchez J."/>
            <person name="Ferrer M."/>
        </authorList>
    </citation>
    <scope>NUCLEOTIDE SEQUENCE</scope>
</reference>
<dbReference type="InterPro" id="IPR000594">
    <property type="entry name" value="ThiF_NAD_FAD-bd"/>
</dbReference>
<protein>
    <submittedName>
        <fullName evidence="2">UBA/THIF-type NAD/FAD binding protein</fullName>
    </submittedName>
</protein>
<dbReference type="InterPro" id="IPR045886">
    <property type="entry name" value="ThiF/MoeB/HesA"/>
</dbReference>
<feature type="non-terminal residue" evidence="2">
    <location>
        <position position="157"/>
    </location>
</feature>
<sequence>GSPRIHIAVWTTSAERAGYLRSSLPEDADSEKLKALRDDLRDAIVKVLEASTISWCQILEDRPEIISRRDMGSLMAWFVQKKVLIVGCGALGSWATEIVARAGAAEITLVDNNIVKPGVLARQNFMLEDIGANKAKALARRICAIAARCTVHEQSQE</sequence>
<organism evidence="2">
    <name type="scientific">mine drainage metagenome</name>
    <dbReference type="NCBI Taxonomy" id="410659"/>
    <lineage>
        <taxon>unclassified sequences</taxon>
        <taxon>metagenomes</taxon>
        <taxon>ecological metagenomes</taxon>
    </lineage>
</organism>
<dbReference type="GO" id="GO:0008641">
    <property type="term" value="F:ubiquitin-like modifier activating enzyme activity"/>
    <property type="evidence" value="ECO:0007669"/>
    <property type="project" value="InterPro"/>
</dbReference>
<dbReference type="PANTHER" id="PTHR43267">
    <property type="entry name" value="TRNA THREONYLCARBAMOYLADENOSINE DEHYDRATASE"/>
    <property type="match status" value="1"/>
</dbReference>
<dbReference type="SUPFAM" id="SSF69572">
    <property type="entry name" value="Activating enzymes of the ubiquitin-like proteins"/>
    <property type="match status" value="1"/>
</dbReference>
<evidence type="ECO:0000259" key="1">
    <source>
        <dbReference type="Pfam" id="PF00899"/>
    </source>
</evidence>
<reference evidence="2" key="1">
    <citation type="submission" date="2013-08" db="EMBL/GenBank/DDBJ databases">
        <authorList>
            <person name="Mendez C."/>
            <person name="Richter M."/>
            <person name="Ferrer M."/>
            <person name="Sanchez J."/>
        </authorList>
    </citation>
    <scope>NUCLEOTIDE SEQUENCE</scope>
</reference>
<proteinExistence type="predicted"/>
<comment type="caution">
    <text evidence="2">The sequence shown here is derived from an EMBL/GenBank/DDBJ whole genome shotgun (WGS) entry which is preliminary data.</text>
</comment>
<dbReference type="AlphaFoldDB" id="T1ASK8"/>
<dbReference type="GO" id="GO:0061504">
    <property type="term" value="P:cyclic threonylcarbamoyladenosine biosynthetic process"/>
    <property type="evidence" value="ECO:0007669"/>
    <property type="project" value="TreeGrafter"/>
</dbReference>
<name>T1ASK8_9ZZZZ</name>
<evidence type="ECO:0000313" key="2">
    <source>
        <dbReference type="EMBL" id="EQD43709.1"/>
    </source>
</evidence>
<accession>T1ASK8</accession>
<dbReference type="InterPro" id="IPR035985">
    <property type="entry name" value="Ubiquitin-activating_enz"/>
</dbReference>
<gene>
    <name evidence="2" type="ORF">B1B_13685</name>
</gene>
<dbReference type="Gene3D" id="3.40.50.720">
    <property type="entry name" value="NAD(P)-binding Rossmann-like Domain"/>
    <property type="match status" value="1"/>
</dbReference>
<dbReference type="PANTHER" id="PTHR43267:SF1">
    <property type="entry name" value="TRNA THREONYLCARBAMOYLADENOSINE DEHYDRATASE"/>
    <property type="match status" value="1"/>
</dbReference>
<dbReference type="EMBL" id="AUZY01009021">
    <property type="protein sequence ID" value="EQD43709.1"/>
    <property type="molecule type" value="Genomic_DNA"/>
</dbReference>
<dbReference type="GO" id="GO:0061503">
    <property type="term" value="F:tRNA threonylcarbamoyladenosine dehydratase"/>
    <property type="evidence" value="ECO:0007669"/>
    <property type="project" value="TreeGrafter"/>
</dbReference>
<feature type="non-terminal residue" evidence="2">
    <location>
        <position position="1"/>
    </location>
</feature>
<feature type="domain" description="THIF-type NAD/FAD binding fold" evidence="1">
    <location>
        <begin position="80"/>
        <end position="152"/>
    </location>
</feature>